<evidence type="ECO:0000313" key="5">
    <source>
        <dbReference type="Ensembl" id="ENSAOCP00000016442.2"/>
    </source>
</evidence>
<dbReference type="FunFam" id="1.20.5.500:FF:000001">
    <property type="entry name" value="Type II keratin 23"/>
    <property type="match status" value="1"/>
</dbReference>
<keyword evidence="6" id="KW-1185">Reference proteome</keyword>
<dbReference type="Ensembl" id="ENSAOCT00000032295.2">
    <property type="protein sequence ID" value="ENSAOCP00000016442.2"/>
    <property type="gene ID" value="ENSAOCG00000021386.2"/>
</dbReference>
<dbReference type="AlphaFoldDB" id="A0A3Q1BPA3"/>
<dbReference type="Pfam" id="PF00038">
    <property type="entry name" value="Filament"/>
    <property type="match status" value="1"/>
</dbReference>
<dbReference type="PRINTS" id="PR01248">
    <property type="entry name" value="TYPE1KERATIN"/>
</dbReference>
<dbReference type="InterPro" id="IPR002957">
    <property type="entry name" value="Keratin_I"/>
</dbReference>
<feature type="coiled-coil region" evidence="3">
    <location>
        <begin position="291"/>
        <end position="392"/>
    </location>
</feature>
<evidence type="ECO:0000259" key="4">
    <source>
        <dbReference type="PROSITE" id="PS51842"/>
    </source>
</evidence>
<dbReference type="GeneTree" id="ENSGT00950000182969"/>
<dbReference type="Gene3D" id="1.20.5.1160">
    <property type="entry name" value="Vasodilator-stimulated phosphoprotein"/>
    <property type="match status" value="1"/>
</dbReference>
<feature type="domain" description="IF rod" evidence="4">
    <location>
        <begin position="83"/>
        <end position="393"/>
    </location>
</feature>
<dbReference type="PROSITE" id="PS51842">
    <property type="entry name" value="IF_ROD_2"/>
    <property type="match status" value="1"/>
</dbReference>
<dbReference type="Gene3D" id="1.20.5.170">
    <property type="match status" value="1"/>
</dbReference>
<dbReference type="Proteomes" id="UP001501940">
    <property type="component" value="Chromosome 4"/>
</dbReference>
<keyword evidence="2 3" id="KW-0175">Coiled coil</keyword>
<dbReference type="PANTHER" id="PTHR23239">
    <property type="entry name" value="INTERMEDIATE FILAMENT"/>
    <property type="match status" value="1"/>
</dbReference>
<dbReference type="GO" id="GO:0005198">
    <property type="term" value="F:structural molecule activity"/>
    <property type="evidence" value="ECO:0007669"/>
    <property type="project" value="InterPro"/>
</dbReference>
<evidence type="ECO:0000256" key="3">
    <source>
        <dbReference type="SAM" id="Coils"/>
    </source>
</evidence>
<dbReference type="STRING" id="80972.ENSAOCP00000016442"/>
<dbReference type="InterPro" id="IPR039008">
    <property type="entry name" value="IF_rod_dom"/>
</dbReference>
<reference evidence="5" key="3">
    <citation type="submission" date="2025-09" db="UniProtKB">
        <authorList>
            <consortium name="Ensembl"/>
        </authorList>
    </citation>
    <scope>IDENTIFICATION</scope>
</reference>
<proteinExistence type="predicted"/>
<dbReference type="Gene3D" id="1.20.5.500">
    <property type="entry name" value="Single helix bin"/>
    <property type="match status" value="1"/>
</dbReference>
<feature type="coiled-coil region" evidence="3">
    <location>
        <begin position="192"/>
        <end position="230"/>
    </location>
</feature>
<dbReference type="GeneID" id="111566311"/>
<dbReference type="PANTHER" id="PTHR23239:SF180">
    <property type="entry name" value="KERATIN, TYPE I CYTOSKELETAL 17"/>
    <property type="match status" value="1"/>
</dbReference>
<feature type="coiled-coil region" evidence="3">
    <location>
        <begin position="87"/>
        <end position="114"/>
    </location>
</feature>
<dbReference type="OMA" id="EQKPHIE"/>
<reference evidence="5 6" key="1">
    <citation type="submission" date="2022-01" db="EMBL/GenBank/DDBJ databases">
        <title>A chromosome-scale genome assembly of the false clownfish, Amphiprion ocellaris.</title>
        <authorList>
            <person name="Ryu T."/>
        </authorList>
    </citation>
    <scope>NUCLEOTIDE SEQUENCE [LARGE SCALE GENOMIC DNA]</scope>
</reference>
<dbReference type="SUPFAM" id="SSF64593">
    <property type="entry name" value="Intermediate filament protein, coiled coil region"/>
    <property type="match status" value="2"/>
</dbReference>
<protein>
    <recommendedName>
        <fullName evidence="4">IF rod domain-containing protein</fullName>
    </recommendedName>
</protein>
<dbReference type="GO" id="GO:0005882">
    <property type="term" value="C:intermediate filament"/>
    <property type="evidence" value="ECO:0007669"/>
    <property type="project" value="UniProtKB-KW"/>
</dbReference>
<name>A0A3Q1BPA3_AMPOC</name>
<reference evidence="5" key="2">
    <citation type="submission" date="2025-08" db="UniProtKB">
        <authorList>
            <consortium name="Ensembl"/>
        </authorList>
    </citation>
    <scope>IDENTIFICATION</scope>
</reference>
<keyword evidence="1" id="KW-0403">Intermediate filament</keyword>
<evidence type="ECO:0000256" key="2">
    <source>
        <dbReference type="ARBA" id="ARBA00023054"/>
    </source>
</evidence>
<evidence type="ECO:0000256" key="1">
    <source>
        <dbReference type="ARBA" id="ARBA00022754"/>
    </source>
</evidence>
<dbReference type="SMART" id="SM01391">
    <property type="entry name" value="Filament"/>
    <property type="match status" value="1"/>
</dbReference>
<dbReference type="KEGG" id="aoce:111566311"/>
<dbReference type="RefSeq" id="XP_023122611.2">
    <property type="nucleotide sequence ID" value="XM_023266843.2"/>
</dbReference>
<organism evidence="5 6">
    <name type="scientific">Amphiprion ocellaris</name>
    <name type="common">Clown anemonefish</name>
    <dbReference type="NCBI Taxonomy" id="80972"/>
    <lineage>
        <taxon>Eukaryota</taxon>
        <taxon>Metazoa</taxon>
        <taxon>Chordata</taxon>
        <taxon>Craniata</taxon>
        <taxon>Vertebrata</taxon>
        <taxon>Euteleostomi</taxon>
        <taxon>Actinopterygii</taxon>
        <taxon>Neopterygii</taxon>
        <taxon>Teleostei</taxon>
        <taxon>Neoteleostei</taxon>
        <taxon>Acanthomorphata</taxon>
        <taxon>Ovalentaria</taxon>
        <taxon>Pomacentridae</taxon>
        <taxon>Amphiprion</taxon>
    </lineage>
</organism>
<sequence length="442" mass="50145">MSVIQQSSFSARSLSSSSSRSISSVSQAGGWMQQGRISNGPYLGQRAFSVYGGAGESGVRISTSVFPADSLNQYGGTSVIGDEKITMQNLNDRLASYLAKVRSLESANSKLELQIKEFYGKRTLVTRDHAGYFATIAELRDQIARRHSANQSVILQIDNAQLAAEDFRVKYEIEANMRTTVEADVARLRGVRDGLTLTISDLEMRIEGLKEELQYMKKNHEEEMTQVRIQQSGNVNVEVDSAQSVDLTKVLEEMREQYESVMVKNKLELEKWFQAKVDSLQTQIITHTTTVKESSTQLSELKRTYQSLEINRQSLLTEMQLLQQNVEEAKSRYSMQLSQQQMTITALETELQQLRLSIEQQQISYNQLLDIKMRLELEIAEYRRLLEGEQTVQKKSVIISKVVEKVEEHKPHIERRVKTITEEVVDGKVVSSAVDTTVETIQ</sequence>
<accession>A0A3Q1BPA3</accession>
<evidence type="ECO:0000313" key="6">
    <source>
        <dbReference type="Proteomes" id="UP001501940"/>
    </source>
</evidence>